<dbReference type="Gene3D" id="2.120.10.30">
    <property type="entry name" value="TolB, C-terminal domain"/>
    <property type="match status" value="2"/>
</dbReference>
<evidence type="ECO:0000256" key="2">
    <source>
        <dbReference type="SAM" id="MobiDB-lite"/>
    </source>
</evidence>
<proteinExistence type="inferred from homology"/>
<dbReference type="SUPFAM" id="SSF69304">
    <property type="entry name" value="Tricorn protease N-terminal domain"/>
    <property type="match status" value="1"/>
</dbReference>
<dbReference type="GO" id="GO:0016810">
    <property type="term" value="F:hydrolase activity, acting on carbon-nitrogen (but not peptide) bonds"/>
    <property type="evidence" value="ECO:0007669"/>
    <property type="project" value="InterPro"/>
</dbReference>
<organism evidence="4 5">
    <name type="scientific">Haloarcula limicola</name>
    <dbReference type="NCBI Taxonomy" id="1429915"/>
    <lineage>
        <taxon>Archaea</taxon>
        <taxon>Methanobacteriati</taxon>
        <taxon>Methanobacteriota</taxon>
        <taxon>Stenosarchaea group</taxon>
        <taxon>Halobacteria</taxon>
        <taxon>Halobacteriales</taxon>
        <taxon>Haloarculaceae</taxon>
        <taxon>Haloarcula</taxon>
    </lineage>
</organism>
<dbReference type="InterPro" id="IPR032466">
    <property type="entry name" value="Metal_Hydrolase"/>
</dbReference>
<evidence type="ECO:0000256" key="1">
    <source>
        <dbReference type="ARBA" id="ARBA00009820"/>
    </source>
</evidence>
<feature type="region of interest" description="Disordered" evidence="2">
    <location>
        <begin position="554"/>
        <end position="574"/>
    </location>
</feature>
<dbReference type="EMBL" id="JAHQXF010000003">
    <property type="protein sequence ID" value="MBV0925951.1"/>
    <property type="molecule type" value="Genomic_DNA"/>
</dbReference>
<dbReference type="InterPro" id="IPR006311">
    <property type="entry name" value="TAT_signal"/>
</dbReference>
<sequence length="1026" mass="112460">MSDDSSPGDERFVHSRRNYLQGLLGGSAAMAGLTGSGSAAVDADAGDVSEVTVTATEGTNIAATISPDAETIVVDHAGVLFRLPAEGGDAEQLTDVELEPARPDYGPDGDRITFQAYAAGNFDIWTMAPDGSDLRQLTDDFWDDREPKWSPDGSEIAFSSDRGEGYDVWTVDVATGELRQWTDTDTENYQPTWSPDGTEIAYVADGDAIEAVDREGDRRTLHSAEADAEFYSPSWSPVGAAERVGYIRERDADGSASRVDLMVSGEQITDGQDVFPFSPDWLSADELLYSGDGDIRVANLETGETSDIPFRTDFDLPVLDYDSKSYEFDERSPREVKGIMTPVLSPDGERVAFVALNDLWVTHVDGDSKRITNDSAYQTDPAWSPDGWYVAYSSDEAGTQDLYVHDTQTGADHRVTSRDGEAALSAEWSPDGTKIAFQDQNGATFTVEVDIGEDGVETGEIRRVVGELFAPSNPSWSADGSTLAVAALKTYSDRFREGTSQILTVDVETGEREYYPPGEEFESISTRADDGPVWSPDGRWMAFVVDSTLRVMPVTEDGEPDGPARQITDEITDSPSWSGDSGWLLYLNNGRLKKVRRDGSETTEVPLDLEYRPDHPTGRTRIYAGQMWDATSPTVHEDVVIEVVNNRIQRITPDCEPPERPHVDASDLTVIPGLWDCHVHQTFETGAFGDRQGRLNLAYGVTSTVSRGDLVYRSLEQREALESGARLGARYFASGELLDGSRIYYNSMRSVTSPEQVEMELKRAIELDYDFVKTYVRMNAELMGQVADTVHEKLGVPTASHFLAPGAFVGQDGTTHISATQRLGFARTETVSGETYDDVVQLYGQGEKWLVTTVFTSRFVLADEVADDPRTQLFAPWRRTSLADAVGGNDEFPTDPDCETSLCKKMETFKRIVESGGTVLAGTDAPLDYLGVGVHGNLRPLVKYGGFSPHEALLTATRFPAEHQDVEDDLGTLEEGKLADMAFIEGNPLDRIEDAMNVRMTMKDGRLHTVSELVEPFASEGDTDGC</sequence>
<accession>A0A8J7YC57</accession>
<dbReference type="RefSeq" id="WP_162318836.1">
    <property type="nucleotide sequence ID" value="NZ_JAHQXF010000003.1"/>
</dbReference>
<dbReference type="InterPro" id="IPR011659">
    <property type="entry name" value="WD40"/>
</dbReference>
<evidence type="ECO:0000313" key="4">
    <source>
        <dbReference type="EMBL" id="MBV0925951.1"/>
    </source>
</evidence>
<dbReference type="SUPFAM" id="SSF51338">
    <property type="entry name" value="Composite domain of metallo-dependent hydrolases"/>
    <property type="match status" value="1"/>
</dbReference>
<dbReference type="AlphaFoldDB" id="A0A8J7YC57"/>
<dbReference type="PANTHER" id="PTHR36842:SF1">
    <property type="entry name" value="PROTEIN TOLB"/>
    <property type="match status" value="1"/>
</dbReference>
<protein>
    <submittedName>
        <fullName evidence="4">DPP IV N-terminal domain-containing protein</fullName>
    </submittedName>
</protein>
<dbReference type="OrthoDB" id="25019at2157"/>
<dbReference type="Pfam" id="PF07676">
    <property type="entry name" value="PD40"/>
    <property type="match status" value="4"/>
</dbReference>
<reference evidence="4 5" key="1">
    <citation type="submission" date="2021-06" db="EMBL/GenBank/DDBJ databases">
        <title>New haloarchaea isolates fom saline soil.</title>
        <authorList>
            <person name="Duran-Viseras A."/>
            <person name="Sanchez-Porro C.S."/>
            <person name="Ventosa A."/>
        </authorList>
    </citation>
    <scope>NUCLEOTIDE SEQUENCE [LARGE SCALE GENOMIC DNA]</scope>
    <source>
        <strain evidence="4 5">JCM 183640</strain>
    </source>
</reference>
<dbReference type="InterPro" id="IPR006680">
    <property type="entry name" value="Amidohydro-rel"/>
</dbReference>
<keyword evidence="5" id="KW-1185">Reference proteome</keyword>
<dbReference type="Pfam" id="PF26549">
    <property type="entry name" value="Tricorn_N"/>
    <property type="match status" value="1"/>
</dbReference>
<gene>
    <name evidence="4" type="ORF">KTS45_17245</name>
</gene>
<dbReference type="Gene3D" id="3.20.20.140">
    <property type="entry name" value="Metal-dependent hydrolases"/>
    <property type="match status" value="1"/>
</dbReference>
<feature type="domain" description="Amidohydrolase-related" evidence="3">
    <location>
        <begin position="896"/>
        <end position="1007"/>
    </location>
</feature>
<dbReference type="Gene3D" id="3.30.110.90">
    <property type="entry name" value="Amidohydrolase"/>
    <property type="match status" value="1"/>
</dbReference>
<dbReference type="Proteomes" id="UP000766550">
    <property type="component" value="Unassembled WGS sequence"/>
</dbReference>
<dbReference type="InterPro" id="IPR011042">
    <property type="entry name" value="6-blade_b-propeller_TolB-like"/>
</dbReference>
<evidence type="ECO:0000259" key="3">
    <source>
        <dbReference type="Pfam" id="PF01979"/>
    </source>
</evidence>
<name>A0A8J7YC57_9EURY</name>
<comment type="caution">
    <text evidence="4">The sequence shown here is derived from an EMBL/GenBank/DDBJ whole genome shotgun (WGS) entry which is preliminary data.</text>
</comment>
<dbReference type="SUPFAM" id="SSF82171">
    <property type="entry name" value="DPP6 N-terminal domain-like"/>
    <property type="match status" value="1"/>
</dbReference>
<dbReference type="Gene3D" id="2.120.10.60">
    <property type="entry name" value="Tricorn protease N-terminal domain"/>
    <property type="match status" value="1"/>
</dbReference>
<evidence type="ECO:0000313" key="5">
    <source>
        <dbReference type="Proteomes" id="UP000766550"/>
    </source>
</evidence>
<dbReference type="Gene3D" id="2.30.40.10">
    <property type="entry name" value="Urease, subunit C, domain 1"/>
    <property type="match status" value="2"/>
</dbReference>
<dbReference type="Pfam" id="PF01979">
    <property type="entry name" value="Amidohydro_1"/>
    <property type="match status" value="1"/>
</dbReference>
<dbReference type="PROSITE" id="PS51318">
    <property type="entry name" value="TAT"/>
    <property type="match status" value="1"/>
</dbReference>
<dbReference type="PANTHER" id="PTHR36842">
    <property type="entry name" value="PROTEIN TOLB HOMOLOG"/>
    <property type="match status" value="1"/>
</dbReference>
<dbReference type="InterPro" id="IPR011059">
    <property type="entry name" value="Metal-dep_hydrolase_composite"/>
</dbReference>
<dbReference type="SUPFAM" id="SSF51556">
    <property type="entry name" value="Metallo-dependent hydrolases"/>
    <property type="match status" value="1"/>
</dbReference>
<comment type="similarity">
    <text evidence="1">Belongs to the TolB family.</text>
</comment>
<dbReference type="Gene3D" id="1.20.58.520">
    <property type="entry name" value="Amidohydrolase"/>
    <property type="match status" value="1"/>
</dbReference>